<evidence type="ECO:0000256" key="1">
    <source>
        <dbReference type="SAM" id="MobiDB-lite"/>
    </source>
</evidence>
<proteinExistence type="predicted"/>
<dbReference type="RefSeq" id="WP_146428695.1">
    <property type="nucleotide sequence ID" value="NZ_SJPF01000001.1"/>
</dbReference>
<dbReference type="AlphaFoldDB" id="A0A5C5VK48"/>
<feature type="transmembrane region" description="Helical" evidence="2">
    <location>
        <begin position="21"/>
        <end position="47"/>
    </location>
</feature>
<feature type="region of interest" description="Disordered" evidence="1">
    <location>
        <begin position="240"/>
        <end position="286"/>
    </location>
</feature>
<feature type="compositionally biased region" description="Acidic residues" evidence="1">
    <location>
        <begin position="276"/>
        <end position="286"/>
    </location>
</feature>
<dbReference type="EMBL" id="SJPF01000001">
    <property type="protein sequence ID" value="TWT38441.1"/>
    <property type="molecule type" value="Genomic_DNA"/>
</dbReference>
<comment type="caution">
    <text evidence="3">The sequence shown here is derived from an EMBL/GenBank/DDBJ whole genome shotgun (WGS) entry which is preliminary data.</text>
</comment>
<name>A0A5C5VK48_9BACT</name>
<sequence length="286" mass="31863">MANPPIFPRRPSPGAGRSWPIIFPVVVFSVIIAFVMLIVCSGGFLLVTGTQFHPEGFRIRRFVALRIPIIGVQAGGTTYTDDTPQLSKLLVNKGWIARAPLKPAEAEWELIEIDGDWKGSPRYLTDYLRDDTTRVSLNQWSEDNPLLAGMLWSEIEQAAKLKLYWMAPEMINKMIDFSQLKPVSKSLTKDARADQAKKTLTAYLLTSYQQTQTGAKASGETELASACAKQIERLESVGVVIPTKAKTPEKQGDTQSKKENEEKSDPKKSDEKQEVEAEVDSEDAFE</sequence>
<gene>
    <name evidence="3" type="ORF">Enr8_01330</name>
</gene>
<dbReference type="CDD" id="cd01653">
    <property type="entry name" value="GATase1"/>
    <property type="match status" value="1"/>
</dbReference>
<protein>
    <submittedName>
        <fullName evidence="3">Uncharacterized protein</fullName>
    </submittedName>
</protein>
<keyword evidence="2" id="KW-1133">Transmembrane helix</keyword>
<dbReference type="OrthoDB" id="263024at2"/>
<evidence type="ECO:0000313" key="4">
    <source>
        <dbReference type="Proteomes" id="UP000318878"/>
    </source>
</evidence>
<accession>A0A5C5VK48</accession>
<keyword evidence="2" id="KW-0472">Membrane</keyword>
<dbReference type="Proteomes" id="UP000318878">
    <property type="component" value="Unassembled WGS sequence"/>
</dbReference>
<reference evidence="3 4" key="1">
    <citation type="submission" date="2019-02" db="EMBL/GenBank/DDBJ databases">
        <title>Deep-cultivation of Planctomycetes and their phenomic and genomic characterization uncovers novel biology.</title>
        <authorList>
            <person name="Wiegand S."/>
            <person name="Jogler M."/>
            <person name="Boedeker C."/>
            <person name="Pinto D."/>
            <person name="Vollmers J."/>
            <person name="Rivas-Marin E."/>
            <person name="Kohn T."/>
            <person name="Peeters S.H."/>
            <person name="Heuer A."/>
            <person name="Rast P."/>
            <person name="Oberbeckmann S."/>
            <person name="Bunk B."/>
            <person name="Jeske O."/>
            <person name="Meyerdierks A."/>
            <person name="Storesund J.E."/>
            <person name="Kallscheuer N."/>
            <person name="Luecker S."/>
            <person name="Lage O.M."/>
            <person name="Pohl T."/>
            <person name="Merkel B.J."/>
            <person name="Hornburger P."/>
            <person name="Mueller R.-W."/>
            <person name="Bruemmer F."/>
            <person name="Labrenz M."/>
            <person name="Spormann A.M."/>
            <person name="Op Den Camp H."/>
            <person name="Overmann J."/>
            <person name="Amann R."/>
            <person name="Jetten M.S.M."/>
            <person name="Mascher T."/>
            <person name="Medema M.H."/>
            <person name="Devos D.P."/>
            <person name="Kaster A.-K."/>
            <person name="Ovreas L."/>
            <person name="Rohde M."/>
            <person name="Galperin M.Y."/>
            <person name="Jogler C."/>
        </authorList>
    </citation>
    <scope>NUCLEOTIDE SEQUENCE [LARGE SCALE GENOMIC DNA]</scope>
    <source>
        <strain evidence="3 4">Enr8</strain>
    </source>
</reference>
<keyword evidence="2" id="KW-0812">Transmembrane</keyword>
<evidence type="ECO:0000256" key="2">
    <source>
        <dbReference type="SAM" id="Phobius"/>
    </source>
</evidence>
<keyword evidence="4" id="KW-1185">Reference proteome</keyword>
<organism evidence="3 4">
    <name type="scientific">Blastopirellula retiformator</name>
    <dbReference type="NCBI Taxonomy" id="2527970"/>
    <lineage>
        <taxon>Bacteria</taxon>
        <taxon>Pseudomonadati</taxon>
        <taxon>Planctomycetota</taxon>
        <taxon>Planctomycetia</taxon>
        <taxon>Pirellulales</taxon>
        <taxon>Pirellulaceae</taxon>
        <taxon>Blastopirellula</taxon>
    </lineage>
</organism>
<evidence type="ECO:0000313" key="3">
    <source>
        <dbReference type="EMBL" id="TWT38441.1"/>
    </source>
</evidence>
<feature type="compositionally biased region" description="Basic and acidic residues" evidence="1">
    <location>
        <begin position="246"/>
        <end position="275"/>
    </location>
</feature>